<dbReference type="EMBL" id="VOLR01000002">
    <property type="protein sequence ID" value="TWX62691.1"/>
    <property type="molecule type" value="Genomic_DNA"/>
</dbReference>
<evidence type="ECO:0000313" key="8">
    <source>
        <dbReference type="EMBL" id="TWX71597.1"/>
    </source>
</evidence>
<evidence type="ECO:0000313" key="10">
    <source>
        <dbReference type="Proteomes" id="UP000321917"/>
    </source>
</evidence>
<evidence type="ECO:0000256" key="4">
    <source>
        <dbReference type="HAMAP-Rule" id="MF_00749"/>
    </source>
</evidence>
<reference evidence="8 10" key="1">
    <citation type="submission" date="2019-07" db="EMBL/GenBank/DDBJ databases">
        <title>Genomes of sea-ice associated Colwellia species.</title>
        <authorList>
            <person name="Bowman J.P."/>
        </authorList>
    </citation>
    <scope>NUCLEOTIDE SEQUENCE [LARGE SCALE GENOMIC DNA]</scope>
    <source>
        <strain evidence="7 9">ACAM 607</strain>
        <strain evidence="8 10">IC036</strain>
    </source>
</reference>
<evidence type="ECO:0000256" key="1">
    <source>
        <dbReference type="ARBA" id="ARBA00022490"/>
    </source>
</evidence>
<evidence type="ECO:0000256" key="3">
    <source>
        <dbReference type="ARBA" id="ARBA00023186"/>
    </source>
</evidence>
<dbReference type="InterPro" id="IPR035236">
    <property type="entry name" value="ProQ_C"/>
</dbReference>
<dbReference type="GO" id="GO:0033592">
    <property type="term" value="F:RNA strand annealing activity"/>
    <property type="evidence" value="ECO:0007669"/>
    <property type="project" value="UniProtKB-UniRule"/>
</dbReference>
<dbReference type="NCBIfam" id="NF003434">
    <property type="entry name" value="PRK04950.1"/>
    <property type="match status" value="1"/>
</dbReference>
<dbReference type="Pfam" id="PF17516">
    <property type="entry name" value="ProQ_C"/>
    <property type="match status" value="1"/>
</dbReference>
<feature type="compositionally biased region" description="Basic residues" evidence="5">
    <location>
        <begin position="181"/>
        <end position="192"/>
    </location>
</feature>
<evidence type="ECO:0000259" key="6">
    <source>
        <dbReference type="SMART" id="SM00945"/>
    </source>
</evidence>
<dbReference type="EMBL" id="VOLQ01000002">
    <property type="protein sequence ID" value="TWX71597.1"/>
    <property type="molecule type" value="Genomic_DNA"/>
</dbReference>
<dbReference type="OrthoDB" id="8421419at2"/>
<dbReference type="GO" id="GO:0010608">
    <property type="term" value="P:post-transcriptional regulation of gene expression"/>
    <property type="evidence" value="ECO:0007669"/>
    <property type="project" value="InterPro"/>
</dbReference>
<dbReference type="Gene3D" id="1.10.1710.10">
    <property type="entry name" value="ProQ/FinO domain"/>
    <property type="match status" value="1"/>
</dbReference>
<keyword evidence="3 4" id="KW-0143">Chaperone</keyword>
<name>A0A5C6QRZ4_9GAMM</name>
<dbReference type="InterPro" id="IPR016103">
    <property type="entry name" value="ProQ/FinO"/>
</dbReference>
<gene>
    <name evidence="4 8" type="primary">proQ</name>
    <name evidence="7" type="ORF">ESZ26_01805</name>
    <name evidence="8" type="ORF">ESZ27_01415</name>
</gene>
<dbReference type="PANTHER" id="PTHR38106:SF1">
    <property type="entry name" value="RNA CHAPERONE PROQ"/>
    <property type="match status" value="1"/>
</dbReference>
<dbReference type="InterPro" id="IPR036442">
    <property type="entry name" value="ProQ/FinO_sf"/>
</dbReference>
<feature type="domain" description="ProQ/FinO" evidence="6">
    <location>
        <begin position="32"/>
        <end position="146"/>
    </location>
</feature>
<protein>
    <recommendedName>
        <fullName evidence="4">RNA chaperone ProQ</fullName>
    </recommendedName>
</protein>
<sequence length="254" mass="27830">MSNTETEVTTDVAVDTDVAQQTPVAAEQETEVKRLSTKEIIAYLADKFPKCFSVDGPAKALKIGIFQDLSANLAEDGTVSKTRLRQALRHYTSSWRYLKAVKLGNFRVDIDGNDSAEIDQEQADYASKTLKESQDKFGNKNKHDKASKKPYKGSKLNKSDNPTEAKPSAHNPEAKQEKQAKFKSVKSTKSTHTKAEVKLVPVEDSAVVVGKSVKVKLGNSPMNAIITEVAGKDVSVQLNSGMVVKTQIKNIFTE</sequence>
<comment type="function">
    <text evidence="4">RNA chaperone with significant RNA binding, RNA strand exchange and RNA duplexing activities.</text>
</comment>
<dbReference type="Proteomes" id="UP000321525">
    <property type="component" value="Unassembled WGS sequence"/>
</dbReference>
<organism evidence="8 10">
    <name type="scientific">Colwellia hornerae</name>
    <dbReference type="NCBI Taxonomy" id="89402"/>
    <lineage>
        <taxon>Bacteria</taxon>
        <taxon>Pseudomonadati</taxon>
        <taxon>Pseudomonadota</taxon>
        <taxon>Gammaproteobacteria</taxon>
        <taxon>Alteromonadales</taxon>
        <taxon>Colwelliaceae</taxon>
        <taxon>Colwellia</taxon>
    </lineage>
</organism>
<dbReference type="InterPro" id="IPR023529">
    <property type="entry name" value="ProQ"/>
</dbReference>
<keyword evidence="1 4" id="KW-0963">Cytoplasm</keyword>
<comment type="caution">
    <text evidence="8">The sequence shown here is derived from an EMBL/GenBank/DDBJ whole genome shotgun (WGS) entry which is preliminary data.</text>
</comment>
<dbReference type="PANTHER" id="PTHR38106">
    <property type="entry name" value="RNA CHAPERONE PROQ"/>
    <property type="match status" value="1"/>
</dbReference>
<dbReference type="HAMAP" id="MF_00749">
    <property type="entry name" value="ProQ"/>
    <property type="match status" value="1"/>
</dbReference>
<evidence type="ECO:0000313" key="9">
    <source>
        <dbReference type="Proteomes" id="UP000321525"/>
    </source>
</evidence>
<comment type="subcellular location">
    <subcellularLocation>
        <location evidence="4">Cytoplasm</location>
    </subcellularLocation>
</comment>
<dbReference type="GO" id="GO:0005829">
    <property type="term" value="C:cytosol"/>
    <property type="evidence" value="ECO:0007669"/>
    <property type="project" value="TreeGrafter"/>
</dbReference>
<evidence type="ECO:0000256" key="2">
    <source>
        <dbReference type="ARBA" id="ARBA00022884"/>
    </source>
</evidence>
<comment type="similarity">
    <text evidence="4">Belongs to the ProQ family.</text>
</comment>
<feature type="region of interest" description="Disordered" evidence="5">
    <location>
        <begin position="131"/>
        <end position="194"/>
    </location>
</feature>
<keyword evidence="2 4" id="KW-0694">RNA-binding</keyword>
<dbReference type="Proteomes" id="UP000321917">
    <property type="component" value="Unassembled WGS sequence"/>
</dbReference>
<dbReference type="SMART" id="SM00945">
    <property type="entry name" value="ProQ"/>
    <property type="match status" value="1"/>
</dbReference>
<accession>A0A5C6QRZ4</accession>
<dbReference type="AlphaFoldDB" id="A0A5C6QRZ4"/>
<dbReference type="GO" id="GO:0034057">
    <property type="term" value="F:RNA strand-exchange activity"/>
    <property type="evidence" value="ECO:0007669"/>
    <property type="project" value="UniProtKB-UniRule"/>
</dbReference>
<evidence type="ECO:0000256" key="5">
    <source>
        <dbReference type="SAM" id="MobiDB-lite"/>
    </source>
</evidence>
<proteinExistence type="inferred from homology"/>
<feature type="compositionally biased region" description="Basic residues" evidence="5">
    <location>
        <begin position="139"/>
        <end position="152"/>
    </location>
</feature>
<keyword evidence="9" id="KW-1185">Reference proteome</keyword>
<evidence type="ECO:0000313" key="7">
    <source>
        <dbReference type="EMBL" id="TWX62691.1"/>
    </source>
</evidence>
<dbReference type="SUPFAM" id="SSF48657">
    <property type="entry name" value="FinO-like"/>
    <property type="match status" value="1"/>
</dbReference>
<dbReference type="Pfam" id="PF04352">
    <property type="entry name" value="ProQ"/>
    <property type="match status" value="1"/>
</dbReference>